<organism evidence="2 3">
    <name type="scientific">Novosphingobium marinum</name>
    <dbReference type="NCBI Taxonomy" id="1514948"/>
    <lineage>
        <taxon>Bacteria</taxon>
        <taxon>Pseudomonadati</taxon>
        <taxon>Pseudomonadota</taxon>
        <taxon>Alphaproteobacteria</taxon>
        <taxon>Sphingomonadales</taxon>
        <taxon>Sphingomonadaceae</taxon>
        <taxon>Novosphingobium</taxon>
    </lineage>
</organism>
<dbReference type="InterPro" id="IPR058575">
    <property type="entry name" value="NTP_transf_8_dom"/>
</dbReference>
<dbReference type="AlphaFoldDB" id="A0A7Z0BX84"/>
<dbReference type="Pfam" id="PF12281">
    <property type="entry name" value="NTP_transf_8"/>
    <property type="match status" value="1"/>
</dbReference>
<dbReference type="EMBL" id="JACBZF010000015">
    <property type="protein sequence ID" value="NYH97160.1"/>
    <property type="molecule type" value="Genomic_DNA"/>
</dbReference>
<gene>
    <name evidence="2" type="ORF">FHS75_003521</name>
</gene>
<evidence type="ECO:0000313" key="2">
    <source>
        <dbReference type="EMBL" id="NYH97160.1"/>
    </source>
</evidence>
<sequence length="328" mass="37037">MPVIEPFSDEQARALINLRQRYDAWIAAERELFALPYDLRRKKIGEYTYLYEIHDRSGNGTSLGAWDEEKQHQFDDYRATKATAKQRRDGARDTLSESSRIARALRLPMLSADAGPILREADRRSLLGSHLLVVGTNAMAAYALEAAGAFIGVPDETEDFDLAWAAEKPEDGTKVWDLLKAVDPTFTINSERDFQARNARAYEVELLVAPSRAETLAGTDRPKPVPLPEQEWLLPGRRVDQVVPCRDGTPARIVAPDPRWFALHKLWLGAQAKRDPLKRRKDRTQGKALLDAVHEVMPHYPLGEEFAAGLPPELMPFFKEWQTGEIGK</sequence>
<dbReference type="Proteomes" id="UP000522081">
    <property type="component" value="Unassembled WGS sequence"/>
</dbReference>
<evidence type="ECO:0000259" key="1">
    <source>
        <dbReference type="Pfam" id="PF12281"/>
    </source>
</evidence>
<keyword evidence="3" id="KW-1185">Reference proteome</keyword>
<proteinExistence type="predicted"/>
<accession>A0A7Z0BX84</accession>
<evidence type="ECO:0000313" key="3">
    <source>
        <dbReference type="Proteomes" id="UP000522081"/>
    </source>
</evidence>
<protein>
    <recommendedName>
        <fullName evidence="1">Nucleotidyltransferase-like domain-containing protein</fullName>
    </recommendedName>
</protein>
<feature type="domain" description="Nucleotidyltransferase-like" evidence="1">
    <location>
        <begin position="114"/>
        <end position="304"/>
    </location>
</feature>
<reference evidence="2 3" key="1">
    <citation type="submission" date="2020-07" db="EMBL/GenBank/DDBJ databases">
        <title>Genomic Encyclopedia of Type Strains, Phase IV (KMG-IV): sequencing the most valuable type-strain genomes for metagenomic binning, comparative biology and taxonomic classification.</title>
        <authorList>
            <person name="Goeker M."/>
        </authorList>
    </citation>
    <scope>NUCLEOTIDE SEQUENCE [LARGE SCALE GENOMIC DNA]</scope>
    <source>
        <strain evidence="2 3">DSM 29043</strain>
    </source>
</reference>
<dbReference type="RefSeq" id="WP_179408922.1">
    <property type="nucleotide sequence ID" value="NZ_BMGF01000018.1"/>
</dbReference>
<name>A0A7Z0BX84_9SPHN</name>
<comment type="caution">
    <text evidence="2">The sequence shown here is derived from an EMBL/GenBank/DDBJ whole genome shotgun (WGS) entry which is preliminary data.</text>
</comment>